<dbReference type="GO" id="GO:0016887">
    <property type="term" value="F:ATP hydrolysis activity"/>
    <property type="evidence" value="ECO:0007669"/>
    <property type="project" value="InterPro"/>
</dbReference>
<dbReference type="AlphaFoldDB" id="A0A2S1KSP1"/>
<dbReference type="Gene3D" id="3.40.50.300">
    <property type="entry name" value="P-loop containing nucleotide triphosphate hydrolases"/>
    <property type="match status" value="1"/>
</dbReference>
<dbReference type="InterPro" id="IPR017871">
    <property type="entry name" value="ABC_transporter-like_CS"/>
</dbReference>
<dbReference type="Proteomes" id="UP000244870">
    <property type="component" value="Chromosome"/>
</dbReference>
<dbReference type="PANTHER" id="PTHR42939:SF1">
    <property type="entry name" value="ABC TRANSPORTER ATP-BINDING PROTEIN ALBC-RELATED"/>
    <property type="match status" value="1"/>
</dbReference>
<reference evidence="5 6" key="1">
    <citation type="submission" date="2017-04" db="EMBL/GenBank/DDBJ databases">
        <title>Weissella cibaria strain m2 complete genome.</title>
        <authorList>
            <person name="Pan Q."/>
            <person name="Tan M."/>
            <person name="Yao F."/>
            <person name="Su S."/>
        </authorList>
    </citation>
    <scope>NUCLEOTIDE SEQUENCE [LARGE SCALE GENOMIC DNA]</scope>
    <source>
        <strain evidence="5 6">M2</strain>
    </source>
</reference>
<dbReference type="Pfam" id="PF13732">
    <property type="entry name" value="DrrA1-3_C"/>
    <property type="match status" value="1"/>
</dbReference>
<evidence type="ECO:0000256" key="3">
    <source>
        <dbReference type="ARBA" id="ARBA00022840"/>
    </source>
</evidence>
<accession>A0A2S1KSP1</accession>
<evidence type="ECO:0000256" key="2">
    <source>
        <dbReference type="ARBA" id="ARBA00022741"/>
    </source>
</evidence>
<dbReference type="InterPro" id="IPR051782">
    <property type="entry name" value="ABC_Transporter_VariousFunc"/>
</dbReference>
<dbReference type="InterPro" id="IPR025302">
    <property type="entry name" value="DrrA1/2-like_C"/>
</dbReference>
<dbReference type="GO" id="GO:0005524">
    <property type="term" value="F:ATP binding"/>
    <property type="evidence" value="ECO:0007669"/>
    <property type="project" value="UniProtKB-KW"/>
</dbReference>
<keyword evidence="3" id="KW-0067">ATP-binding</keyword>
<evidence type="ECO:0000256" key="1">
    <source>
        <dbReference type="ARBA" id="ARBA00022448"/>
    </source>
</evidence>
<gene>
    <name evidence="5" type="ORF">B6254_1596</name>
</gene>
<dbReference type="SMART" id="SM00382">
    <property type="entry name" value="AAA"/>
    <property type="match status" value="1"/>
</dbReference>
<organism evidence="5 6">
    <name type="scientific">Weissella cibaria</name>
    <dbReference type="NCBI Taxonomy" id="137591"/>
    <lineage>
        <taxon>Bacteria</taxon>
        <taxon>Bacillati</taxon>
        <taxon>Bacillota</taxon>
        <taxon>Bacilli</taxon>
        <taxon>Lactobacillales</taxon>
        <taxon>Lactobacillaceae</taxon>
        <taxon>Weissella</taxon>
    </lineage>
</organism>
<dbReference type="PROSITE" id="PS50893">
    <property type="entry name" value="ABC_TRANSPORTER_2"/>
    <property type="match status" value="1"/>
</dbReference>
<protein>
    <recommendedName>
        <fullName evidence="4">ABC transporter domain-containing protein</fullName>
    </recommendedName>
</protein>
<dbReference type="Pfam" id="PF00005">
    <property type="entry name" value="ABC_tran"/>
    <property type="match status" value="1"/>
</dbReference>
<name>A0A2S1KSP1_9LACO</name>
<feature type="domain" description="ABC transporter" evidence="4">
    <location>
        <begin position="6"/>
        <end position="233"/>
    </location>
</feature>
<evidence type="ECO:0000313" key="6">
    <source>
        <dbReference type="Proteomes" id="UP000244870"/>
    </source>
</evidence>
<dbReference type="SUPFAM" id="SSF52540">
    <property type="entry name" value="P-loop containing nucleoside triphosphate hydrolases"/>
    <property type="match status" value="1"/>
</dbReference>
<proteinExistence type="predicted"/>
<keyword evidence="2" id="KW-0547">Nucleotide-binding</keyword>
<dbReference type="InterPro" id="IPR003593">
    <property type="entry name" value="AAA+_ATPase"/>
</dbReference>
<dbReference type="InterPro" id="IPR027417">
    <property type="entry name" value="P-loop_NTPase"/>
</dbReference>
<keyword evidence="1" id="KW-0813">Transport</keyword>
<dbReference type="EMBL" id="CP020928">
    <property type="protein sequence ID" value="AWF95984.1"/>
    <property type="molecule type" value="Genomic_DNA"/>
</dbReference>
<evidence type="ECO:0000313" key="5">
    <source>
        <dbReference type="EMBL" id="AWF95984.1"/>
    </source>
</evidence>
<evidence type="ECO:0000259" key="4">
    <source>
        <dbReference type="PROSITE" id="PS50893"/>
    </source>
</evidence>
<dbReference type="InterPro" id="IPR003439">
    <property type="entry name" value="ABC_transporter-like_ATP-bd"/>
</dbReference>
<sequence>MGTVMIELTHLNKQFGDKIAVQDMNMRLNPGEVMGLIGQNGAGKTTTFRMILDFIEPTSGTVTWDGHAITATDKQRIGFLPEERGLYQKLTIEEQVMYFAELHGMKRSDAKSALVDWMKRLDVVGKPSDKVQKLSKGNAQKVQLIATVIFEPDFLILDEPFTGLDPVNTELMMQEIMRLKHEGAMIIFSSHNMSGVEKLSDQLTMLRHGETVLHGDTNAIRESFGRTEIYLESPVTDAELREIAGVKSITPQGPGRHLQLTDAAVGREVFQLVAQDGYVPVFAQQPPTLDEIFRREVQGGQA</sequence>
<dbReference type="PROSITE" id="PS00211">
    <property type="entry name" value="ABC_TRANSPORTER_1"/>
    <property type="match status" value="1"/>
</dbReference>
<dbReference type="PANTHER" id="PTHR42939">
    <property type="entry name" value="ABC TRANSPORTER ATP-BINDING PROTEIN ALBC-RELATED"/>
    <property type="match status" value="1"/>
</dbReference>